<name>A0A835LE98_SPOEX</name>
<evidence type="ECO:0008006" key="3">
    <source>
        <dbReference type="Google" id="ProtNLM"/>
    </source>
</evidence>
<organism evidence="1 2">
    <name type="scientific">Spodoptera exigua</name>
    <name type="common">Beet armyworm</name>
    <name type="synonym">Noctua fulgens</name>
    <dbReference type="NCBI Taxonomy" id="7107"/>
    <lineage>
        <taxon>Eukaryota</taxon>
        <taxon>Metazoa</taxon>
        <taxon>Ecdysozoa</taxon>
        <taxon>Arthropoda</taxon>
        <taxon>Hexapoda</taxon>
        <taxon>Insecta</taxon>
        <taxon>Pterygota</taxon>
        <taxon>Neoptera</taxon>
        <taxon>Endopterygota</taxon>
        <taxon>Lepidoptera</taxon>
        <taxon>Glossata</taxon>
        <taxon>Ditrysia</taxon>
        <taxon>Noctuoidea</taxon>
        <taxon>Noctuidae</taxon>
        <taxon>Amphipyrinae</taxon>
        <taxon>Spodoptera</taxon>
    </lineage>
</organism>
<dbReference type="GO" id="GO:0045271">
    <property type="term" value="C:respiratory chain complex I"/>
    <property type="evidence" value="ECO:0007669"/>
    <property type="project" value="InterPro"/>
</dbReference>
<evidence type="ECO:0000313" key="1">
    <source>
        <dbReference type="EMBL" id="KAF9421608.1"/>
    </source>
</evidence>
<dbReference type="AlphaFoldDB" id="A0A835LE98"/>
<proteinExistence type="predicted"/>
<dbReference type="EMBL" id="JACKWZ010000023">
    <property type="protein sequence ID" value="KAF9421608.1"/>
    <property type="molecule type" value="Genomic_DNA"/>
</dbReference>
<dbReference type="GO" id="GO:0005739">
    <property type="term" value="C:mitochondrion"/>
    <property type="evidence" value="ECO:0007669"/>
    <property type="project" value="InterPro"/>
</dbReference>
<comment type="caution">
    <text evidence="1">The sequence shown here is derived from an EMBL/GenBank/DDBJ whole genome shotgun (WGS) entry which is preliminary data.</text>
</comment>
<reference evidence="1" key="1">
    <citation type="submission" date="2020-08" db="EMBL/GenBank/DDBJ databases">
        <title>Spodoptera exigua strain:BAW_Kor-Di-RS1 Genome sequencing and assembly.</title>
        <authorList>
            <person name="Kim J."/>
            <person name="Nam H.Y."/>
            <person name="Kwon M."/>
            <person name="Choi J.H."/>
            <person name="Cho S.R."/>
            <person name="Kim G.-H."/>
        </authorList>
    </citation>
    <scope>NUCLEOTIDE SEQUENCE</scope>
    <source>
        <strain evidence="1">BAW_Kor-Di-RS1</strain>
        <tissue evidence="1">Whole-body</tissue>
    </source>
</reference>
<keyword evidence="2" id="KW-1185">Reference proteome</keyword>
<dbReference type="Proteomes" id="UP000648187">
    <property type="component" value="Unassembled WGS sequence"/>
</dbReference>
<dbReference type="Pfam" id="PF15880">
    <property type="entry name" value="NDUFV3"/>
    <property type="match status" value="1"/>
</dbReference>
<sequence>MAVMPKLVRGVMTPRVISKFNVVRYSYKLSDITMRFGSCSTSGSGSDADSKDNPGAPTLYDCRKLGHKLSANNVCPQFETLPDIPTGVFRNTTGEVLGRNAGKCFYYQNPEYFSFHHMSFYDFNLALRQYRKPCPQTNRKPIAYRRSC</sequence>
<evidence type="ECO:0000313" key="2">
    <source>
        <dbReference type="Proteomes" id="UP000648187"/>
    </source>
</evidence>
<protein>
    <recommendedName>
        <fullName evidence="3">NADH-ubiquinone oxidoreductase 9 kDa subunit</fullName>
    </recommendedName>
</protein>
<accession>A0A835LE98</accession>
<dbReference type="InterPro" id="IPR026193">
    <property type="entry name" value="NDUFV3"/>
</dbReference>
<gene>
    <name evidence="1" type="ORF">HW555_002541</name>
</gene>